<keyword evidence="1" id="KW-0472">Membrane</keyword>
<protein>
    <recommendedName>
        <fullName evidence="4">Tripartite tricarboxylate transporter TctB family protein</fullName>
    </recommendedName>
</protein>
<evidence type="ECO:0000313" key="3">
    <source>
        <dbReference type="Proteomes" id="UP000184932"/>
    </source>
</evidence>
<accession>A0A1N6GHN5</accession>
<evidence type="ECO:0008006" key="4">
    <source>
        <dbReference type="Google" id="ProtNLM"/>
    </source>
</evidence>
<feature type="transmembrane region" description="Helical" evidence="1">
    <location>
        <begin position="32"/>
        <end position="52"/>
    </location>
</feature>
<feature type="transmembrane region" description="Helical" evidence="1">
    <location>
        <begin position="73"/>
        <end position="100"/>
    </location>
</feature>
<keyword evidence="1" id="KW-1133">Transmembrane helix</keyword>
<proteinExistence type="predicted"/>
<evidence type="ECO:0000313" key="2">
    <source>
        <dbReference type="EMBL" id="SIO07033.1"/>
    </source>
</evidence>
<reference evidence="3" key="1">
    <citation type="submission" date="2016-11" db="EMBL/GenBank/DDBJ databases">
        <authorList>
            <person name="Varghese N."/>
            <person name="Submissions S."/>
        </authorList>
    </citation>
    <scope>NUCLEOTIDE SEQUENCE [LARGE SCALE GENOMIC DNA]</scope>
    <source>
        <strain evidence="3">DSM 29440</strain>
    </source>
</reference>
<organism evidence="2 3">
    <name type="scientific">Vannielia litorea</name>
    <dbReference type="NCBI Taxonomy" id="1217970"/>
    <lineage>
        <taxon>Bacteria</taxon>
        <taxon>Pseudomonadati</taxon>
        <taxon>Pseudomonadota</taxon>
        <taxon>Alphaproteobacteria</taxon>
        <taxon>Rhodobacterales</taxon>
        <taxon>Paracoccaceae</taxon>
        <taxon>Vannielia</taxon>
    </lineage>
</organism>
<dbReference type="RefSeq" id="WP_074256503.1">
    <property type="nucleotide sequence ID" value="NZ_FSRL01000001.1"/>
</dbReference>
<name>A0A1N6GHN5_9RHOB</name>
<keyword evidence="3" id="KW-1185">Reference proteome</keyword>
<dbReference type="STRING" id="1217970.SAMN05444002_2492"/>
<feature type="transmembrane region" description="Helical" evidence="1">
    <location>
        <begin position="106"/>
        <end position="126"/>
    </location>
</feature>
<gene>
    <name evidence="2" type="ORF">SAMN05444002_2492</name>
</gene>
<keyword evidence="1" id="KW-0812">Transmembrane</keyword>
<evidence type="ECO:0000256" key="1">
    <source>
        <dbReference type="SAM" id="Phobius"/>
    </source>
</evidence>
<dbReference type="EMBL" id="FSRL01000001">
    <property type="protein sequence ID" value="SIO07033.1"/>
    <property type="molecule type" value="Genomic_DNA"/>
</dbReference>
<sequence>MRLDLLLCALFALIFAAALVELAGYRWQVALAPALAAGAGLGLAGVVALGTLRHRSSLPSGRWSLTDLRALAWFAVALAAVALFGFALGGGLFVFAHALAAPPRLARLPAALANAGVVVATVWLLFGEALHITLWRGVLLGS</sequence>
<dbReference type="Proteomes" id="UP000184932">
    <property type="component" value="Unassembled WGS sequence"/>
</dbReference>
<dbReference type="AlphaFoldDB" id="A0A1N6GHN5"/>